<dbReference type="RefSeq" id="WP_157023704.1">
    <property type="nucleotide sequence ID" value="NZ_WQLV01000011.1"/>
</dbReference>
<feature type="chain" id="PRO_5027034225" evidence="1">
    <location>
        <begin position="19"/>
        <end position="154"/>
    </location>
</feature>
<proteinExistence type="predicted"/>
<dbReference type="Proteomes" id="UP000478892">
    <property type="component" value="Unassembled WGS sequence"/>
</dbReference>
<evidence type="ECO:0000313" key="3">
    <source>
        <dbReference type="Proteomes" id="UP000478892"/>
    </source>
</evidence>
<reference evidence="2 3" key="1">
    <citation type="submission" date="2019-12" db="EMBL/GenBank/DDBJ databases">
        <authorList>
            <person name="Zhang Y.-J."/>
        </authorList>
    </citation>
    <scope>NUCLEOTIDE SEQUENCE [LARGE SCALE GENOMIC DNA]</scope>
    <source>
        <strain evidence="2 3">CY05</strain>
    </source>
</reference>
<keyword evidence="3" id="KW-1185">Reference proteome</keyword>
<keyword evidence="1" id="KW-0732">Signal</keyword>
<comment type="caution">
    <text evidence="2">The sequence shown here is derived from an EMBL/GenBank/DDBJ whole genome shotgun (WGS) entry which is preliminary data.</text>
</comment>
<evidence type="ECO:0000313" key="2">
    <source>
        <dbReference type="EMBL" id="MVO17394.1"/>
    </source>
</evidence>
<dbReference type="AlphaFoldDB" id="A0A6L6WI54"/>
<name>A0A6L6WI54_9RHOB</name>
<dbReference type="EMBL" id="WQLV01000011">
    <property type="protein sequence ID" value="MVO17394.1"/>
    <property type="molecule type" value="Genomic_DNA"/>
</dbReference>
<protein>
    <submittedName>
        <fullName evidence="2">Uncharacterized protein</fullName>
    </submittedName>
</protein>
<accession>A0A6L6WI54</accession>
<evidence type="ECO:0000256" key="1">
    <source>
        <dbReference type="SAM" id="SignalP"/>
    </source>
</evidence>
<gene>
    <name evidence="2" type="ORF">GO984_16390</name>
</gene>
<organism evidence="2 3">
    <name type="scientific">Parasedimentitalea huanghaiensis</name>
    <dbReference type="NCBI Taxonomy" id="2682100"/>
    <lineage>
        <taxon>Bacteria</taxon>
        <taxon>Pseudomonadati</taxon>
        <taxon>Pseudomonadota</taxon>
        <taxon>Alphaproteobacteria</taxon>
        <taxon>Rhodobacterales</taxon>
        <taxon>Paracoccaceae</taxon>
        <taxon>Parasedimentitalea</taxon>
    </lineage>
</organism>
<sequence>MRVLIVAILSMASSSLEAETVIERSARVCLHETTGIYFDSNSCRSFRNGIRYAEKTMRPGVADVSGLGVRQTLPGVWVVPNENIMPVPPDNSWNVPGENSVPLPPSALEALEGAGIIVERKNFFTTYDPGVLGGVNGLGVMLNNMAPSTNDSLR</sequence>
<feature type="signal peptide" evidence="1">
    <location>
        <begin position="1"/>
        <end position="18"/>
    </location>
</feature>